<keyword evidence="4" id="KW-0732">Signal</keyword>
<dbReference type="InterPro" id="IPR001828">
    <property type="entry name" value="ANF_lig-bd_rcpt"/>
</dbReference>
<evidence type="ECO:0000256" key="3">
    <source>
        <dbReference type="ARBA" id="ARBA00022692"/>
    </source>
</evidence>
<dbReference type="Gene3D" id="3.40.50.2300">
    <property type="match status" value="2"/>
</dbReference>
<comment type="caution">
    <text evidence="12">The sequence shown here is derived from an EMBL/GenBank/DDBJ whole genome shotgun (WGS) entry which is preliminary data.</text>
</comment>
<keyword evidence="7" id="KW-0472">Membrane</keyword>
<dbReference type="GO" id="GO:0004930">
    <property type="term" value="F:G protein-coupled receptor activity"/>
    <property type="evidence" value="ECO:0007669"/>
    <property type="project" value="UniProtKB-KW"/>
</dbReference>
<evidence type="ECO:0000256" key="4">
    <source>
        <dbReference type="ARBA" id="ARBA00022729"/>
    </source>
</evidence>
<evidence type="ECO:0000256" key="10">
    <source>
        <dbReference type="ARBA" id="ARBA00023224"/>
    </source>
</evidence>
<dbReference type="PRINTS" id="PR00248">
    <property type="entry name" value="GPCRMGR"/>
</dbReference>
<dbReference type="InterPro" id="IPR000337">
    <property type="entry name" value="GPCR_3"/>
</dbReference>
<evidence type="ECO:0000256" key="5">
    <source>
        <dbReference type="ARBA" id="ARBA00022989"/>
    </source>
</evidence>
<evidence type="ECO:0000256" key="2">
    <source>
        <dbReference type="ARBA" id="ARBA00022475"/>
    </source>
</evidence>
<evidence type="ECO:0000256" key="8">
    <source>
        <dbReference type="ARBA" id="ARBA00023170"/>
    </source>
</evidence>
<keyword evidence="13" id="KW-1185">Reference proteome</keyword>
<evidence type="ECO:0000313" key="12">
    <source>
        <dbReference type="EMBL" id="KAJ3585999.1"/>
    </source>
</evidence>
<protein>
    <recommendedName>
        <fullName evidence="11">Receptor ligand binding region domain-containing protein</fullName>
    </recommendedName>
</protein>
<dbReference type="FunFam" id="3.40.50.2300:FF:000016">
    <property type="entry name" value="Taste 1 receptor member 2"/>
    <property type="match status" value="1"/>
</dbReference>
<evidence type="ECO:0000313" key="13">
    <source>
        <dbReference type="Proteomes" id="UP001148018"/>
    </source>
</evidence>
<evidence type="ECO:0000256" key="1">
    <source>
        <dbReference type="ARBA" id="ARBA00004651"/>
    </source>
</evidence>
<evidence type="ECO:0000259" key="11">
    <source>
        <dbReference type="Pfam" id="PF01094"/>
    </source>
</evidence>
<name>A0A9Q0I4V1_9TELE</name>
<gene>
    <name evidence="12" type="ORF">NHX12_012401</name>
</gene>
<proteinExistence type="predicted"/>
<dbReference type="PANTHER" id="PTHR24061">
    <property type="entry name" value="CALCIUM-SENSING RECEPTOR-RELATED"/>
    <property type="match status" value="1"/>
</dbReference>
<dbReference type="EMBL" id="JANIIK010000117">
    <property type="protein sequence ID" value="KAJ3585999.1"/>
    <property type="molecule type" value="Genomic_DNA"/>
</dbReference>
<keyword evidence="2" id="KW-1003">Cell membrane</keyword>
<keyword evidence="9" id="KW-0325">Glycoprotein</keyword>
<dbReference type="Pfam" id="PF01094">
    <property type="entry name" value="ANF_receptor"/>
    <property type="match status" value="1"/>
</dbReference>
<evidence type="ECO:0000256" key="9">
    <source>
        <dbReference type="ARBA" id="ARBA00023180"/>
    </source>
</evidence>
<dbReference type="OrthoDB" id="5984008at2759"/>
<keyword evidence="10" id="KW-0807">Transducer</keyword>
<dbReference type="AlphaFoldDB" id="A0A9Q0I4V1"/>
<dbReference type="Proteomes" id="UP001148018">
    <property type="component" value="Unassembled WGS sequence"/>
</dbReference>
<sequence>MPFHRGHYRRFQVMRFTIEEINNSTVLLPNVSLGYEILDHCSQIYNFPGVLDLISFNGSIRFSWEASDYRPLGKVMGVVGPYSSSDSLAIASLFTLKLIPLISYGASSSALSVREKYPAFLRTAISNKDLVDLIILVLQHFNWTWVAMLYSGDEYGMDGFELCIHEMVATKICLAYTSVISEKTNFSKLLHTIELQGISVIIVFAGEPEALALIESAVALKISNKVWVATDTWMFSTRLRNNDIERIGTIVGLSEKTANLSGFADFINSKNKKKDASRPMAATLVCNHDCSCDVPGEEILAEESAYNFQVYTATYAIAHALHNVLQCDSGTCNVNTTVYPYMARAARLPLLGPLGRLVRARAGPLSDPLQAS</sequence>
<keyword evidence="6" id="KW-0297">G-protein coupled receptor</keyword>
<keyword evidence="8" id="KW-0675">Receptor</keyword>
<feature type="domain" description="Receptor ligand binding region" evidence="11">
    <location>
        <begin position="11"/>
        <end position="334"/>
    </location>
</feature>
<dbReference type="InterPro" id="IPR000068">
    <property type="entry name" value="GPCR_3_Ca_sens_rcpt-rel"/>
</dbReference>
<keyword evidence="3" id="KW-0812">Transmembrane</keyword>
<reference evidence="12" key="1">
    <citation type="submission" date="2022-07" db="EMBL/GenBank/DDBJ databases">
        <title>Chromosome-level genome of Muraenolepis orangiensis.</title>
        <authorList>
            <person name="Kim J."/>
        </authorList>
    </citation>
    <scope>NUCLEOTIDE SEQUENCE</scope>
    <source>
        <strain evidence="12">KU_S4_2022</strain>
        <tissue evidence="12">Muscle</tissue>
    </source>
</reference>
<dbReference type="SUPFAM" id="SSF53822">
    <property type="entry name" value="Periplasmic binding protein-like I"/>
    <property type="match status" value="1"/>
</dbReference>
<dbReference type="GO" id="GO:0005886">
    <property type="term" value="C:plasma membrane"/>
    <property type="evidence" value="ECO:0007669"/>
    <property type="project" value="UniProtKB-SubCell"/>
</dbReference>
<dbReference type="PANTHER" id="PTHR24061:SF441">
    <property type="entry name" value="TASTE RECEPTOR TYPE 1 MEMBER 2B-RELATED"/>
    <property type="match status" value="1"/>
</dbReference>
<evidence type="ECO:0000256" key="7">
    <source>
        <dbReference type="ARBA" id="ARBA00023136"/>
    </source>
</evidence>
<comment type="subcellular location">
    <subcellularLocation>
        <location evidence="1">Cell membrane</location>
        <topology evidence="1">Multi-pass membrane protein</topology>
    </subcellularLocation>
</comment>
<keyword evidence="5" id="KW-1133">Transmembrane helix</keyword>
<evidence type="ECO:0000256" key="6">
    <source>
        <dbReference type="ARBA" id="ARBA00023040"/>
    </source>
</evidence>
<dbReference type="InterPro" id="IPR028082">
    <property type="entry name" value="Peripla_BP_I"/>
</dbReference>
<accession>A0A9Q0I4V1</accession>
<organism evidence="12 13">
    <name type="scientific">Muraenolepis orangiensis</name>
    <name type="common">Patagonian moray cod</name>
    <dbReference type="NCBI Taxonomy" id="630683"/>
    <lineage>
        <taxon>Eukaryota</taxon>
        <taxon>Metazoa</taxon>
        <taxon>Chordata</taxon>
        <taxon>Craniata</taxon>
        <taxon>Vertebrata</taxon>
        <taxon>Euteleostomi</taxon>
        <taxon>Actinopterygii</taxon>
        <taxon>Neopterygii</taxon>
        <taxon>Teleostei</taxon>
        <taxon>Neoteleostei</taxon>
        <taxon>Acanthomorphata</taxon>
        <taxon>Zeiogadaria</taxon>
        <taxon>Gadariae</taxon>
        <taxon>Gadiformes</taxon>
        <taxon>Muraenolepidoidei</taxon>
        <taxon>Muraenolepididae</taxon>
        <taxon>Muraenolepis</taxon>
    </lineage>
</organism>